<keyword evidence="3" id="KW-1185">Reference proteome</keyword>
<name>A0ABU5ATC5_9HYPH</name>
<dbReference type="SUPFAM" id="SSF53335">
    <property type="entry name" value="S-adenosyl-L-methionine-dependent methyltransferases"/>
    <property type="match status" value="1"/>
</dbReference>
<evidence type="ECO:0000259" key="1">
    <source>
        <dbReference type="Pfam" id="PF13649"/>
    </source>
</evidence>
<gene>
    <name evidence="2" type="ORF">RFM23_23195</name>
</gene>
<reference evidence="2 3" key="1">
    <citation type="submission" date="2023-08" db="EMBL/GenBank/DDBJ databases">
        <title>Implementing the SeqCode for naming new Mesorhizobium species isolated from Vachellia karroo root nodules.</title>
        <authorList>
            <person name="Van Lill M."/>
        </authorList>
    </citation>
    <scope>NUCLEOTIDE SEQUENCE [LARGE SCALE GENOMIC DNA]</scope>
    <source>
        <strain evidence="2 3">VK4B</strain>
    </source>
</reference>
<dbReference type="GO" id="GO:0008168">
    <property type="term" value="F:methyltransferase activity"/>
    <property type="evidence" value="ECO:0007669"/>
    <property type="project" value="UniProtKB-KW"/>
</dbReference>
<keyword evidence="2" id="KW-0808">Transferase</keyword>
<accession>A0ABU5ATC5</accession>
<organism evidence="2 3">
    <name type="scientific">Mesorhizobium abyssinicae</name>
    <dbReference type="NCBI Taxonomy" id="1209958"/>
    <lineage>
        <taxon>Bacteria</taxon>
        <taxon>Pseudomonadati</taxon>
        <taxon>Pseudomonadota</taxon>
        <taxon>Alphaproteobacteria</taxon>
        <taxon>Hyphomicrobiales</taxon>
        <taxon>Phyllobacteriaceae</taxon>
        <taxon>Mesorhizobium</taxon>
    </lineage>
</organism>
<dbReference type="InterPro" id="IPR041698">
    <property type="entry name" value="Methyltransf_25"/>
</dbReference>
<feature type="domain" description="Methyltransferase" evidence="1">
    <location>
        <begin position="43"/>
        <end position="135"/>
    </location>
</feature>
<evidence type="ECO:0000313" key="2">
    <source>
        <dbReference type="EMBL" id="MDX8540533.1"/>
    </source>
</evidence>
<dbReference type="Proteomes" id="UP001276564">
    <property type="component" value="Unassembled WGS sequence"/>
</dbReference>
<protein>
    <submittedName>
        <fullName evidence="2">Class I SAM-dependent methyltransferase</fullName>
        <ecNumber evidence="2">2.1.-.-</ecNumber>
    </submittedName>
</protein>
<sequence>MEGFRPEDSFRGDVAKRYDDELRGDEDETVQFLKEIAGGRDCLELAVGTGRIALPLAAVGLRVDGIELSPDMIEVLREKPGGSEIEVVNGDMTAVDMGRRYGVVYLVFNSIGNVITQDGQVKCFENAARHLDEDGVFLLECRVPTAPKRDDGGFVEVSHPGTGSVHIAACRYDPVSQVLDLSHIDIGNDMVRMVPLRLRLAYPPEFDLMARCAGLKLEQRYGGWKREPFDARSWRHISVYRKR</sequence>
<dbReference type="Gene3D" id="2.20.25.570">
    <property type="match status" value="1"/>
</dbReference>
<dbReference type="Pfam" id="PF13649">
    <property type="entry name" value="Methyltransf_25"/>
    <property type="match status" value="1"/>
</dbReference>
<dbReference type="RefSeq" id="WP_127310502.1">
    <property type="nucleotide sequence ID" value="NZ_JAVIIP010000014.1"/>
</dbReference>
<keyword evidence="2" id="KW-0489">Methyltransferase</keyword>
<dbReference type="EC" id="2.1.-.-" evidence="2"/>
<dbReference type="InterPro" id="IPR029063">
    <property type="entry name" value="SAM-dependent_MTases_sf"/>
</dbReference>
<comment type="caution">
    <text evidence="2">The sequence shown here is derived from an EMBL/GenBank/DDBJ whole genome shotgun (WGS) entry which is preliminary data.</text>
</comment>
<evidence type="ECO:0000313" key="3">
    <source>
        <dbReference type="Proteomes" id="UP001276564"/>
    </source>
</evidence>
<dbReference type="CDD" id="cd02440">
    <property type="entry name" value="AdoMet_MTases"/>
    <property type="match status" value="1"/>
</dbReference>
<dbReference type="EMBL" id="JAVIIP010000014">
    <property type="protein sequence ID" value="MDX8540533.1"/>
    <property type="molecule type" value="Genomic_DNA"/>
</dbReference>
<dbReference type="GO" id="GO:0032259">
    <property type="term" value="P:methylation"/>
    <property type="evidence" value="ECO:0007669"/>
    <property type="project" value="UniProtKB-KW"/>
</dbReference>
<proteinExistence type="predicted"/>
<dbReference type="Gene3D" id="3.40.50.150">
    <property type="entry name" value="Vaccinia Virus protein VP39"/>
    <property type="match status" value="1"/>
</dbReference>